<proteinExistence type="predicted"/>
<reference evidence="2" key="1">
    <citation type="submission" date="2021-07" db="EMBL/GenBank/DDBJ databases">
        <title>Shinella sp. nov., a novel member of the genus Shinella from water.</title>
        <authorList>
            <person name="Deng Y."/>
        </authorList>
    </citation>
    <scope>NUCLEOTIDE SEQUENCE</scope>
    <source>
        <strain evidence="2">CPCC 100929</strain>
    </source>
</reference>
<dbReference type="Gene3D" id="3.20.20.60">
    <property type="entry name" value="Phosphoenolpyruvate-binding domains"/>
    <property type="match status" value="1"/>
</dbReference>
<dbReference type="Pfam" id="PF13714">
    <property type="entry name" value="PEP_mutase"/>
    <property type="match status" value="1"/>
</dbReference>
<dbReference type="GO" id="GO:0016829">
    <property type="term" value="F:lyase activity"/>
    <property type="evidence" value="ECO:0007669"/>
    <property type="project" value="UniProtKB-KW"/>
</dbReference>
<evidence type="ECO:0000313" key="2">
    <source>
        <dbReference type="EMBL" id="MCQ4628395.1"/>
    </source>
</evidence>
<dbReference type="RefSeq" id="WP_256114423.1">
    <property type="nucleotide sequence ID" value="NZ_WHSB02000001.1"/>
</dbReference>
<dbReference type="EMBL" id="WHSB02000001">
    <property type="protein sequence ID" value="MCQ4628395.1"/>
    <property type="molecule type" value="Genomic_DNA"/>
</dbReference>
<sequence length="330" mass="36467">MQQEDTGGMPENREDESKRAETGAPAVRLRQLMEQQERVVSVLHPPSAHLARIMEKAGCEVGFVGTGSVVGAYTGLADVGTATMMECVTISGWIAQSVNFPIIMDGDTGHGGIMAVRRMVRECIRAGIAGIRIDDQPIEGKRRTGDAGIEVAPLDQVIARYRAAVDMKNEIDPNFVVMAQCYARDAVGFDLPKTLDRLRAYREEAGVDWVQLESPHSVDEIRHARAAVKGPFSFMKGKLPRYLSLDEHKDLGVNLAWLPSFTHHIAWAAVWDFMQEFQSDGIAAWERFADSRKANPYPIPFVGPEGEGATRQQALEERYFRGVPAEGRDG</sequence>
<dbReference type="InterPro" id="IPR039556">
    <property type="entry name" value="ICL/PEPM"/>
</dbReference>
<evidence type="ECO:0000256" key="1">
    <source>
        <dbReference type="SAM" id="MobiDB-lite"/>
    </source>
</evidence>
<feature type="region of interest" description="Disordered" evidence="1">
    <location>
        <begin position="1"/>
        <end position="24"/>
    </location>
</feature>
<dbReference type="PANTHER" id="PTHR42905:SF5">
    <property type="entry name" value="CARBOXYVINYL-CARBOXYPHOSPHONATE PHOSPHORYLMUTASE, CHLOROPLASTIC"/>
    <property type="match status" value="1"/>
</dbReference>
<dbReference type="SUPFAM" id="SSF51621">
    <property type="entry name" value="Phosphoenolpyruvate/pyruvate domain"/>
    <property type="match status" value="1"/>
</dbReference>
<keyword evidence="3" id="KW-1185">Reference proteome</keyword>
<dbReference type="CDD" id="cd00377">
    <property type="entry name" value="ICL_PEPM"/>
    <property type="match status" value="1"/>
</dbReference>
<comment type="caution">
    <text evidence="2">The sequence shown here is derived from an EMBL/GenBank/DDBJ whole genome shotgun (WGS) entry which is preliminary data.</text>
</comment>
<name>A0ABT1QZP9_9HYPH</name>
<dbReference type="PANTHER" id="PTHR42905">
    <property type="entry name" value="PHOSPHOENOLPYRUVATE CARBOXYLASE"/>
    <property type="match status" value="1"/>
</dbReference>
<dbReference type="Proteomes" id="UP000996601">
    <property type="component" value="Unassembled WGS sequence"/>
</dbReference>
<dbReference type="InterPro" id="IPR015813">
    <property type="entry name" value="Pyrv/PenolPyrv_kinase-like_dom"/>
</dbReference>
<evidence type="ECO:0000313" key="3">
    <source>
        <dbReference type="Proteomes" id="UP000996601"/>
    </source>
</evidence>
<organism evidence="2 3">
    <name type="scientific">Shinella lacus</name>
    <dbReference type="NCBI Taxonomy" id="2654216"/>
    <lineage>
        <taxon>Bacteria</taxon>
        <taxon>Pseudomonadati</taxon>
        <taxon>Pseudomonadota</taxon>
        <taxon>Alphaproteobacteria</taxon>
        <taxon>Hyphomicrobiales</taxon>
        <taxon>Rhizobiaceae</taxon>
        <taxon>Shinella</taxon>
    </lineage>
</organism>
<feature type="compositionally biased region" description="Basic and acidic residues" evidence="1">
    <location>
        <begin position="11"/>
        <end position="21"/>
    </location>
</feature>
<protein>
    <submittedName>
        <fullName evidence="2">Isocitrate lyase/PEP mutase family protein</fullName>
    </submittedName>
</protein>
<dbReference type="InterPro" id="IPR040442">
    <property type="entry name" value="Pyrv_kinase-like_dom_sf"/>
</dbReference>
<accession>A0ABT1QZP9</accession>
<keyword evidence="2" id="KW-0456">Lyase</keyword>
<gene>
    <name evidence="2" type="ORF">GB927_000020</name>
</gene>